<reference evidence="2 3" key="1">
    <citation type="submission" date="2019-04" db="EMBL/GenBank/DDBJ databases">
        <title>Genome sequence of strain 7209-2.</title>
        <authorList>
            <person name="Gao J."/>
            <person name="Sun J."/>
        </authorList>
    </citation>
    <scope>NUCLEOTIDE SEQUENCE [LARGE SCALE GENOMIC DNA]</scope>
    <source>
        <strain evidence="2 3">7209-2</strain>
    </source>
</reference>
<dbReference type="EMBL" id="STGT01000003">
    <property type="protein sequence ID" value="THV13753.1"/>
    <property type="molecule type" value="Genomic_DNA"/>
</dbReference>
<keyword evidence="3" id="KW-1185">Reference proteome</keyword>
<evidence type="ECO:0000256" key="1">
    <source>
        <dbReference type="SAM" id="Phobius"/>
    </source>
</evidence>
<dbReference type="Proteomes" id="UP000309667">
    <property type="component" value="Unassembled WGS sequence"/>
</dbReference>
<organism evidence="2 3">
    <name type="scientific">Rhizobium rhizophilum</name>
    <dbReference type="NCBI Taxonomy" id="1850373"/>
    <lineage>
        <taxon>Bacteria</taxon>
        <taxon>Pseudomonadati</taxon>
        <taxon>Pseudomonadota</taxon>
        <taxon>Alphaproteobacteria</taxon>
        <taxon>Hyphomicrobiales</taxon>
        <taxon>Rhizobiaceae</taxon>
        <taxon>Rhizobium/Agrobacterium group</taxon>
        <taxon>Rhizobium</taxon>
    </lineage>
</organism>
<gene>
    <name evidence="2" type="ORF">E9677_12660</name>
</gene>
<sequence>MRALTLPAITRTDDVSLQRRMHAVEGSISLDDFEPTRHEPRDPYDWSLARPGSEYHIEPVIQHPPPDLDTHLAYARTPLSIRLAASRPTRTEHARATMIGFAAATFLAALAILTITAAAIRLPAIEQQLADAARV</sequence>
<protein>
    <submittedName>
        <fullName evidence="2">Uncharacterized protein</fullName>
    </submittedName>
</protein>
<comment type="caution">
    <text evidence="2">The sequence shown here is derived from an EMBL/GenBank/DDBJ whole genome shotgun (WGS) entry which is preliminary data.</text>
</comment>
<dbReference type="RefSeq" id="WP_136558461.1">
    <property type="nucleotide sequence ID" value="NZ_STGT01000003.1"/>
</dbReference>
<keyword evidence="1" id="KW-1133">Transmembrane helix</keyword>
<proteinExistence type="predicted"/>
<keyword evidence="1" id="KW-0472">Membrane</keyword>
<name>A0ABY2QT35_9HYPH</name>
<feature type="transmembrane region" description="Helical" evidence="1">
    <location>
        <begin position="96"/>
        <end position="120"/>
    </location>
</feature>
<evidence type="ECO:0000313" key="2">
    <source>
        <dbReference type="EMBL" id="THV13753.1"/>
    </source>
</evidence>
<evidence type="ECO:0000313" key="3">
    <source>
        <dbReference type="Proteomes" id="UP000309667"/>
    </source>
</evidence>
<keyword evidence="1" id="KW-0812">Transmembrane</keyword>
<accession>A0ABY2QT35</accession>